<feature type="region of interest" description="Disordered" evidence="3">
    <location>
        <begin position="431"/>
        <end position="476"/>
    </location>
</feature>
<sequence length="726" mass="81746">MAAASQGGPTSLDGDLSLDSGVSTTHLATDASSLVDLKAEVFRKKQEAQFNRLHGQSNTASSHFLSAFHGTAQATGSTTKRKKTPTVAGNPGVAERAQRDRDHPDANLTSSSQAEAHRERVLAAKAELYDQLQSGETNPKDDRFLVNFTRTPVHPQEDSDEELDSRCSSEKWVEYTDTLGRTRSCLKSQLAELQAQDREWGSAQQSGSATPTVISTSQSKASLAFLGAKAPDLLSEDMRRELLRQKWEKEEEENLQKRNVHYQDVLFDEARTHGAAFYQFSRDEPERAREKEELETRHQETLVAQERKQQVKRQRDALMKDRLKKVRERKRLKMGLPLENGADKDQDEKDRPMELSESYGTKEERPEDVEQSIVQGLIALREKAEADRDAKRKSIVREWDVGKEGVPSLPDYNKMKGEKKILDQKEWIQERRSDRSSEFAPPSLYSNESTKTSRKQHSLKPVTPKPQNVFDQLDTTAPGISDLTPDEWLNIPLPGFQNVMSGGDKSSSLNILLGVTGSVATIKTCETIKLMQSIPTYDHINIKLIVTQNSRHFLDVETLTNDMNIEMIDDLMEWKWEKRGDPVLHIDVTKWADVFVIAPLDCLTLSKIVHGHCDNLLSCVALAWPIKEKPMVVCPSMNPKMWENPATKGNVAKMRAFGIEMVGPISKKVMCGDFGIGAMEEPKEIVENLKRILKHKSQEYVIPSAIFSLGILITILGVILPRHYLN</sequence>
<feature type="region of interest" description="Disordered" evidence="3">
    <location>
        <begin position="333"/>
        <end position="370"/>
    </location>
</feature>
<dbReference type="GO" id="GO:0071513">
    <property type="term" value="C:phosphopantothenoylcysteine decarboxylase complex"/>
    <property type="evidence" value="ECO:0007669"/>
    <property type="project" value="TreeGrafter"/>
</dbReference>
<evidence type="ECO:0000256" key="4">
    <source>
        <dbReference type="SAM" id="Phobius"/>
    </source>
</evidence>
<dbReference type="Pfam" id="PF02441">
    <property type="entry name" value="Flavoprotein"/>
    <property type="match status" value="1"/>
</dbReference>
<feature type="compositionally biased region" description="Basic and acidic residues" evidence="3">
    <location>
        <begin position="341"/>
        <end position="365"/>
    </location>
</feature>
<evidence type="ECO:0000259" key="6">
    <source>
        <dbReference type="Pfam" id="PF25449"/>
    </source>
</evidence>
<dbReference type="Pfam" id="PF13300">
    <property type="entry name" value="DUF4078"/>
    <property type="match status" value="1"/>
</dbReference>
<dbReference type="GO" id="GO:0010181">
    <property type="term" value="F:FMN binding"/>
    <property type="evidence" value="ECO:0007669"/>
    <property type="project" value="TreeGrafter"/>
</dbReference>
<keyword evidence="4" id="KW-1133">Transmembrane helix</keyword>
<keyword evidence="1" id="KW-0173">Coenzyme A biosynthesis</keyword>
<dbReference type="SUPFAM" id="SSF52507">
    <property type="entry name" value="Homo-oligomeric flavin-containing Cys decarboxylases, HFCD"/>
    <property type="match status" value="1"/>
</dbReference>
<evidence type="ECO:0000256" key="3">
    <source>
        <dbReference type="SAM" id="MobiDB-lite"/>
    </source>
</evidence>
<keyword evidence="4" id="KW-0812">Transmembrane</keyword>
<dbReference type="GO" id="GO:0004633">
    <property type="term" value="F:phosphopantothenoylcysteine decarboxylase activity"/>
    <property type="evidence" value="ECO:0007669"/>
    <property type="project" value="TreeGrafter"/>
</dbReference>
<accession>A0A553NXD5</accession>
<feature type="transmembrane region" description="Helical" evidence="4">
    <location>
        <begin position="700"/>
        <end position="720"/>
    </location>
</feature>
<keyword evidence="8" id="KW-1185">Reference proteome</keyword>
<protein>
    <submittedName>
        <fullName evidence="7">Uncharacterized protein</fullName>
    </submittedName>
</protein>
<organism evidence="7 8">
    <name type="scientific">Tigriopus californicus</name>
    <name type="common">Marine copepod</name>
    <dbReference type="NCBI Taxonomy" id="6832"/>
    <lineage>
        <taxon>Eukaryota</taxon>
        <taxon>Metazoa</taxon>
        <taxon>Ecdysozoa</taxon>
        <taxon>Arthropoda</taxon>
        <taxon>Crustacea</taxon>
        <taxon>Multicrustacea</taxon>
        <taxon>Hexanauplia</taxon>
        <taxon>Copepoda</taxon>
        <taxon>Harpacticoida</taxon>
        <taxon>Harpacticidae</taxon>
        <taxon>Tigriopus</taxon>
    </lineage>
</organism>
<dbReference type="STRING" id="6832.A0A553NXD5"/>
<feature type="compositionally biased region" description="Basic and acidic residues" evidence="3">
    <location>
        <begin position="96"/>
        <end position="105"/>
    </location>
</feature>
<keyword evidence="4" id="KW-0472">Membrane</keyword>
<name>A0A553NXD5_TIGCA</name>
<feature type="domain" description="CCDC174 alpha/beta GRSR" evidence="6">
    <location>
        <begin position="172"/>
        <end position="200"/>
    </location>
</feature>
<dbReference type="Proteomes" id="UP000318571">
    <property type="component" value="Chromosome 9"/>
</dbReference>
<dbReference type="PANTHER" id="PTHR14359">
    <property type="entry name" value="HOMO-OLIGOMERIC FLAVIN CONTAINING CYS DECARBOXYLASE FAMILY"/>
    <property type="match status" value="1"/>
</dbReference>
<feature type="region of interest" description="Disordered" evidence="3">
    <location>
        <begin position="282"/>
        <end position="316"/>
    </location>
</feature>
<comment type="caution">
    <text evidence="7">The sequence shown here is derived from an EMBL/GenBank/DDBJ whole genome shotgun (WGS) entry which is preliminary data.</text>
</comment>
<evidence type="ECO:0000313" key="8">
    <source>
        <dbReference type="Proteomes" id="UP000318571"/>
    </source>
</evidence>
<dbReference type="Gene3D" id="3.40.50.1950">
    <property type="entry name" value="Flavin prenyltransferase-like"/>
    <property type="match status" value="1"/>
</dbReference>
<feature type="region of interest" description="Disordered" evidence="3">
    <location>
        <begin position="1"/>
        <end position="22"/>
    </location>
</feature>
<dbReference type="InterPro" id="IPR057464">
    <property type="entry name" value="CCDC174_GRSR"/>
</dbReference>
<dbReference type="AlphaFoldDB" id="A0A553NXD5"/>
<dbReference type="InterPro" id="IPR036551">
    <property type="entry name" value="Flavin_trans-like"/>
</dbReference>
<evidence type="ECO:0000259" key="5">
    <source>
        <dbReference type="Pfam" id="PF02441"/>
    </source>
</evidence>
<feature type="domain" description="Flavoprotein" evidence="5">
    <location>
        <begin position="510"/>
        <end position="690"/>
    </location>
</feature>
<evidence type="ECO:0000256" key="1">
    <source>
        <dbReference type="ARBA" id="ARBA00022993"/>
    </source>
</evidence>
<dbReference type="PANTHER" id="PTHR14359:SF6">
    <property type="entry name" value="PHOSPHOPANTOTHENOYLCYSTEINE DECARBOXYLASE"/>
    <property type="match status" value="1"/>
</dbReference>
<dbReference type="InterPro" id="IPR003382">
    <property type="entry name" value="Flavoprotein"/>
</dbReference>
<dbReference type="Pfam" id="PF25449">
    <property type="entry name" value="CCDC174_GRSR"/>
    <property type="match status" value="1"/>
</dbReference>
<reference evidence="7 8" key="1">
    <citation type="journal article" date="2018" name="Nat. Ecol. Evol.">
        <title>Genomic signatures of mitonuclear coevolution across populations of Tigriopus californicus.</title>
        <authorList>
            <person name="Barreto F.S."/>
            <person name="Watson E.T."/>
            <person name="Lima T.G."/>
            <person name="Willett C.S."/>
            <person name="Edmands S."/>
            <person name="Li W."/>
            <person name="Burton R.S."/>
        </authorList>
    </citation>
    <scope>NUCLEOTIDE SEQUENCE [LARGE SCALE GENOMIC DNA]</scope>
    <source>
        <strain evidence="7 8">San Diego</strain>
    </source>
</reference>
<evidence type="ECO:0000313" key="7">
    <source>
        <dbReference type="EMBL" id="TRY70092.1"/>
    </source>
</evidence>
<dbReference type="EMBL" id="VCGU01000009">
    <property type="protein sequence ID" value="TRY70092.1"/>
    <property type="molecule type" value="Genomic_DNA"/>
</dbReference>
<gene>
    <name evidence="7" type="ORF">TCAL_05442</name>
</gene>
<comment type="similarity">
    <text evidence="2">Belongs to the HFCD (homooligomeric flavin containing Cys decarboxylase) superfamily.</text>
</comment>
<proteinExistence type="inferred from homology"/>
<feature type="region of interest" description="Disordered" evidence="3">
    <location>
        <begin position="72"/>
        <end position="117"/>
    </location>
</feature>
<evidence type="ECO:0000256" key="2">
    <source>
        <dbReference type="ARBA" id="ARBA00038350"/>
    </source>
</evidence>
<feature type="compositionally biased region" description="Polar residues" evidence="3">
    <location>
        <begin position="465"/>
        <end position="475"/>
    </location>
</feature>
<dbReference type="GO" id="GO:0015937">
    <property type="term" value="P:coenzyme A biosynthetic process"/>
    <property type="evidence" value="ECO:0007669"/>
    <property type="project" value="UniProtKB-KW"/>
</dbReference>